<keyword evidence="2" id="KW-1134">Transmembrane beta strand</keyword>
<dbReference type="PANTHER" id="PTHR12815:SF47">
    <property type="entry name" value="TRANSLOCATION AND ASSEMBLY MODULE SUBUNIT TAMA"/>
    <property type="match status" value="1"/>
</dbReference>
<evidence type="ECO:0000256" key="1">
    <source>
        <dbReference type="ARBA" id="ARBA00004370"/>
    </source>
</evidence>
<gene>
    <name evidence="9" type="ORF">DNK49_19795</name>
</gene>
<feature type="signal peptide" evidence="7">
    <location>
        <begin position="1"/>
        <end position="29"/>
    </location>
</feature>
<proteinExistence type="predicted"/>
<dbReference type="InterPro" id="IPR000184">
    <property type="entry name" value="Bac_surfAg_D15"/>
</dbReference>
<feature type="chain" id="PRO_5016241158" evidence="7">
    <location>
        <begin position="30"/>
        <end position="585"/>
    </location>
</feature>
<keyword evidence="5" id="KW-0472">Membrane</keyword>
<dbReference type="Proteomes" id="UP000248259">
    <property type="component" value="Unassembled WGS sequence"/>
</dbReference>
<evidence type="ECO:0000256" key="2">
    <source>
        <dbReference type="ARBA" id="ARBA00022452"/>
    </source>
</evidence>
<keyword evidence="10" id="KW-1185">Reference proteome</keyword>
<evidence type="ECO:0000313" key="10">
    <source>
        <dbReference type="Proteomes" id="UP000248259"/>
    </source>
</evidence>
<keyword evidence="6" id="KW-0998">Cell outer membrane</keyword>
<feature type="domain" description="Bacterial surface antigen (D15)" evidence="8">
    <location>
        <begin position="284"/>
        <end position="581"/>
    </location>
</feature>
<evidence type="ECO:0000256" key="6">
    <source>
        <dbReference type="ARBA" id="ARBA00023237"/>
    </source>
</evidence>
<name>A0A323URI2_9RHOO</name>
<organism evidence="9 10">
    <name type="scientific">Parazoarcus communis SWub3 = DSM 12120</name>
    <dbReference type="NCBI Taxonomy" id="1121029"/>
    <lineage>
        <taxon>Bacteria</taxon>
        <taxon>Pseudomonadati</taxon>
        <taxon>Pseudomonadota</taxon>
        <taxon>Betaproteobacteria</taxon>
        <taxon>Rhodocyclales</taxon>
        <taxon>Zoogloeaceae</taxon>
        <taxon>Parazoarcus</taxon>
    </lineage>
</organism>
<evidence type="ECO:0000256" key="3">
    <source>
        <dbReference type="ARBA" id="ARBA00022692"/>
    </source>
</evidence>
<dbReference type="OrthoDB" id="9769707at2"/>
<comment type="caution">
    <text evidence="9">The sequence shown here is derived from an EMBL/GenBank/DDBJ whole genome shotgun (WGS) entry which is preliminary data.</text>
</comment>
<keyword evidence="3" id="KW-0812">Transmembrane</keyword>
<dbReference type="Pfam" id="PF01103">
    <property type="entry name" value="Omp85"/>
    <property type="match status" value="1"/>
</dbReference>
<evidence type="ECO:0000256" key="5">
    <source>
        <dbReference type="ARBA" id="ARBA00023136"/>
    </source>
</evidence>
<accession>A0A323URI2</accession>
<sequence length="585" mass="64805">MILRAEYCAGARSCLLACLFAFCSGALQAQTGVTVALEAPASVRPLLTQHLRLLREATVDVPELAADRLALVRRTRREVTDLLATEGFFSPEVRLDRSEQGRWLLTVEPGERARIDAVDIQFEGELAHNEADTAFRDALRQAWGLGVGQPFRQADWDRAKQQLLDSVSRKRFAAARYAATRAEVDAEAARVRLALVVDSGPVFRLGELQVSGLRHLPLDLVERYRRSNPGDEYDRDALLAFQSELQSAPQFASVIVDIDRDPMRASATPIRVQVSEAQSRRLGFGAGLSSNTGYRVEASYRDVNLLDQAWELSTALRLEQRRQSLFADVFLPLERARHRDSFGVLFDRSDLEGLKVSSQAIGATRTTIRGDIETQLGLRLQHEALRPDGADPSSQNTLTANWGWVQRAVDDVLDPRRGYVLEVQVGGGASVALAEQDFVRVYARYQHYLPVAERDVLILRTEAGATLAPSRDGIPQDFLFRTGGAQSVRGYAYQSLGVKEGEATVGGRYLATASVEYVRWFAPDWGSAFFIDAGDAADSRESYRLRTGYGVGGRWRSPAGPLAIDLAWSHEDQRLRLHFGVAVAF</sequence>
<evidence type="ECO:0000259" key="8">
    <source>
        <dbReference type="Pfam" id="PF01103"/>
    </source>
</evidence>
<reference evidence="9 10" key="1">
    <citation type="submission" date="2018-06" db="EMBL/GenBank/DDBJ databases">
        <title>Azoarcus communis strain SWub3 genome.</title>
        <authorList>
            <person name="Zorraquino Salvo V."/>
            <person name="Toubiana D."/>
            <person name="Blumwald E."/>
        </authorList>
    </citation>
    <scope>NUCLEOTIDE SEQUENCE [LARGE SCALE GENOMIC DNA]</scope>
    <source>
        <strain evidence="9 10">SWub3</strain>
    </source>
</reference>
<keyword evidence="4 7" id="KW-0732">Signal</keyword>
<evidence type="ECO:0000313" key="9">
    <source>
        <dbReference type="EMBL" id="PZA14841.1"/>
    </source>
</evidence>
<dbReference type="Gene3D" id="3.10.20.310">
    <property type="entry name" value="membrane protein fhac"/>
    <property type="match status" value="2"/>
</dbReference>
<dbReference type="AlphaFoldDB" id="A0A323URI2"/>
<dbReference type="Gene3D" id="2.40.160.50">
    <property type="entry name" value="membrane protein fhac: a member of the omp85/tpsb transporter family"/>
    <property type="match status" value="1"/>
</dbReference>
<dbReference type="PANTHER" id="PTHR12815">
    <property type="entry name" value="SORTING AND ASSEMBLY MACHINERY SAMM50 PROTEIN FAMILY MEMBER"/>
    <property type="match status" value="1"/>
</dbReference>
<dbReference type="InterPro" id="IPR039910">
    <property type="entry name" value="D15-like"/>
</dbReference>
<protein>
    <submittedName>
        <fullName evidence="9">Outer membrane protein assembly factor</fullName>
    </submittedName>
</protein>
<evidence type="ECO:0000256" key="7">
    <source>
        <dbReference type="SAM" id="SignalP"/>
    </source>
</evidence>
<evidence type="ECO:0000256" key="4">
    <source>
        <dbReference type="ARBA" id="ARBA00022729"/>
    </source>
</evidence>
<dbReference type="GO" id="GO:0019867">
    <property type="term" value="C:outer membrane"/>
    <property type="evidence" value="ECO:0007669"/>
    <property type="project" value="InterPro"/>
</dbReference>
<comment type="subcellular location">
    <subcellularLocation>
        <location evidence="1">Membrane</location>
    </subcellularLocation>
</comment>
<dbReference type="EMBL" id="QKOE01000021">
    <property type="protein sequence ID" value="PZA14841.1"/>
    <property type="molecule type" value="Genomic_DNA"/>
</dbReference>